<dbReference type="EMBL" id="UINC01001368">
    <property type="protein sequence ID" value="SUZ78807.1"/>
    <property type="molecule type" value="Genomic_DNA"/>
</dbReference>
<dbReference type="PANTHER" id="PTHR23513">
    <property type="entry name" value="INTEGRAL MEMBRANE EFFLUX PROTEIN-RELATED"/>
    <property type="match status" value="1"/>
</dbReference>
<keyword evidence="3" id="KW-1003">Cell membrane</keyword>
<keyword evidence="5 7" id="KW-1133">Transmembrane helix</keyword>
<accession>A0A381QLC8</accession>
<feature type="domain" description="Major facilitator superfamily (MFS) profile" evidence="8">
    <location>
        <begin position="200"/>
        <end position="381"/>
    </location>
</feature>
<evidence type="ECO:0000256" key="7">
    <source>
        <dbReference type="SAM" id="Phobius"/>
    </source>
</evidence>
<dbReference type="Pfam" id="PF05977">
    <property type="entry name" value="MFS_3"/>
    <property type="match status" value="1"/>
</dbReference>
<organism evidence="9">
    <name type="scientific">marine metagenome</name>
    <dbReference type="NCBI Taxonomy" id="408172"/>
    <lineage>
        <taxon>unclassified sequences</taxon>
        <taxon>metagenomes</taxon>
        <taxon>ecological metagenomes</taxon>
    </lineage>
</organism>
<dbReference type="PROSITE" id="PS50850">
    <property type="entry name" value="MFS"/>
    <property type="match status" value="1"/>
</dbReference>
<feature type="transmembrane region" description="Helical" evidence="7">
    <location>
        <begin position="357"/>
        <end position="375"/>
    </location>
</feature>
<evidence type="ECO:0000313" key="9">
    <source>
        <dbReference type="EMBL" id="SUZ78807.1"/>
    </source>
</evidence>
<evidence type="ECO:0000256" key="3">
    <source>
        <dbReference type="ARBA" id="ARBA00022475"/>
    </source>
</evidence>
<name>A0A381QLC8_9ZZZZ</name>
<gene>
    <name evidence="9" type="ORF">METZ01_LOCUS31661</name>
</gene>
<keyword evidence="2" id="KW-0813">Transport</keyword>
<evidence type="ECO:0000256" key="4">
    <source>
        <dbReference type="ARBA" id="ARBA00022692"/>
    </source>
</evidence>
<feature type="transmembrane region" description="Helical" evidence="7">
    <location>
        <begin position="152"/>
        <end position="172"/>
    </location>
</feature>
<dbReference type="InterPro" id="IPR020846">
    <property type="entry name" value="MFS_dom"/>
</dbReference>
<evidence type="ECO:0000256" key="2">
    <source>
        <dbReference type="ARBA" id="ARBA00022448"/>
    </source>
</evidence>
<dbReference type="GO" id="GO:0005886">
    <property type="term" value="C:plasma membrane"/>
    <property type="evidence" value="ECO:0007669"/>
    <property type="project" value="UniProtKB-SubCell"/>
</dbReference>
<feature type="transmembrane region" description="Helical" evidence="7">
    <location>
        <begin position="121"/>
        <end position="140"/>
    </location>
</feature>
<sequence length="381" mass="40303">MTMSQMASQMEMVVVVWYVLNLTDSPFLVGLTSAARLGFNFLALFAGATADIVPRRTLMIIVQVVLASLALVMLTLIVSGLIEVWHIFIVTLGAGLARIFQMPTIQSLAVDSVSTDRIPNAVALINAGSNIALVLGPILGGLLFDYFGPEGAYVLVASLYILSGSAALLIGATRASESVRGESVFTMVAQGLRYVKGEQLLWSALLVAVIFNITGFSFHTTLVPIFAKDVLFRDSVGLGILISSFGIGGLVGSMFWASIPNLRHIGLLCILAVMGWHSTMILFAVSTNFYLSVGILVVTGMLFSSSLVLVLTVLMKTGRPEFRGRLMGLRTLAIYAHAFGSLAAGAVAGALGAPAAAVLSGAFGILMMIVLALIAPKLRRF</sequence>
<keyword evidence="6 7" id="KW-0472">Membrane</keyword>
<feature type="transmembrane region" description="Helical" evidence="7">
    <location>
        <begin position="332"/>
        <end position="351"/>
    </location>
</feature>
<dbReference type="SUPFAM" id="SSF103473">
    <property type="entry name" value="MFS general substrate transporter"/>
    <property type="match status" value="1"/>
</dbReference>
<evidence type="ECO:0000256" key="5">
    <source>
        <dbReference type="ARBA" id="ARBA00022989"/>
    </source>
</evidence>
<dbReference type="AlphaFoldDB" id="A0A381QLC8"/>
<evidence type="ECO:0000256" key="1">
    <source>
        <dbReference type="ARBA" id="ARBA00004651"/>
    </source>
</evidence>
<proteinExistence type="predicted"/>
<feature type="transmembrane region" description="Helical" evidence="7">
    <location>
        <begin position="200"/>
        <end position="218"/>
    </location>
</feature>
<feature type="transmembrane region" description="Helical" evidence="7">
    <location>
        <begin position="265"/>
        <end position="283"/>
    </location>
</feature>
<reference evidence="9" key="1">
    <citation type="submission" date="2018-05" db="EMBL/GenBank/DDBJ databases">
        <authorList>
            <person name="Lanie J.A."/>
            <person name="Ng W.-L."/>
            <person name="Kazmierczak K.M."/>
            <person name="Andrzejewski T.M."/>
            <person name="Davidsen T.M."/>
            <person name="Wayne K.J."/>
            <person name="Tettelin H."/>
            <person name="Glass J.I."/>
            <person name="Rusch D."/>
            <person name="Podicherti R."/>
            <person name="Tsui H.-C.T."/>
            <person name="Winkler M.E."/>
        </authorList>
    </citation>
    <scope>NUCLEOTIDE SEQUENCE</scope>
</reference>
<dbReference type="PANTHER" id="PTHR23513:SF9">
    <property type="entry name" value="ENTEROBACTIN EXPORTER ENTS"/>
    <property type="match status" value="1"/>
</dbReference>
<keyword evidence="4 7" id="KW-0812">Transmembrane</keyword>
<evidence type="ECO:0000259" key="8">
    <source>
        <dbReference type="PROSITE" id="PS50850"/>
    </source>
</evidence>
<feature type="transmembrane region" description="Helical" evidence="7">
    <location>
        <begin position="289"/>
        <end position="311"/>
    </location>
</feature>
<evidence type="ECO:0000256" key="6">
    <source>
        <dbReference type="ARBA" id="ARBA00023136"/>
    </source>
</evidence>
<dbReference type="CDD" id="cd06173">
    <property type="entry name" value="MFS_MefA_like"/>
    <property type="match status" value="1"/>
</dbReference>
<feature type="transmembrane region" description="Helical" evidence="7">
    <location>
        <begin position="58"/>
        <end position="78"/>
    </location>
</feature>
<dbReference type="GO" id="GO:0022857">
    <property type="term" value="F:transmembrane transporter activity"/>
    <property type="evidence" value="ECO:0007669"/>
    <property type="project" value="InterPro"/>
</dbReference>
<comment type="subcellular location">
    <subcellularLocation>
        <location evidence="1">Cell membrane</location>
        <topology evidence="1">Multi-pass membrane protein</topology>
    </subcellularLocation>
</comment>
<protein>
    <recommendedName>
        <fullName evidence="8">Major facilitator superfamily (MFS) profile domain-containing protein</fullName>
    </recommendedName>
</protein>
<dbReference type="InterPro" id="IPR010290">
    <property type="entry name" value="TM_effector"/>
</dbReference>
<feature type="transmembrane region" description="Helical" evidence="7">
    <location>
        <begin position="238"/>
        <end position="258"/>
    </location>
</feature>
<dbReference type="Gene3D" id="1.20.1250.20">
    <property type="entry name" value="MFS general substrate transporter like domains"/>
    <property type="match status" value="1"/>
</dbReference>
<dbReference type="InterPro" id="IPR036259">
    <property type="entry name" value="MFS_trans_sf"/>
</dbReference>